<protein>
    <recommendedName>
        <fullName evidence="5">TPM domain-containing protein</fullName>
    </recommendedName>
</protein>
<comment type="caution">
    <text evidence="3">The sequence shown here is derived from an EMBL/GenBank/DDBJ whole genome shotgun (WGS) entry which is preliminary data.</text>
</comment>
<name>A0A4U5X011_STRGB</name>
<organism evidence="3 4">
    <name type="scientific">Streptomyces galbus</name>
    <dbReference type="NCBI Taxonomy" id="33898"/>
    <lineage>
        <taxon>Bacteria</taxon>
        <taxon>Bacillati</taxon>
        <taxon>Actinomycetota</taxon>
        <taxon>Actinomycetes</taxon>
        <taxon>Kitasatosporales</taxon>
        <taxon>Streptomycetaceae</taxon>
        <taxon>Streptomyces</taxon>
    </lineage>
</organism>
<evidence type="ECO:0000256" key="2">
    <source>
        <dbReference type="SAM" id="Phobius"/>
    </source>
</evidence>
<feature type="region of interest" description="Disordered" evidence="1">
    <location>
        <begin position="462"/>
        <end position="490"/>
    </location>
</feature>
<feature type="region of interest" description="Disordered" evidence="1">
    <location>
        <begin position="30"/>
        <end position="50"/>
    </location>
</feature>
<evidence type="ECO:0008006" key="5">
    <source>
        <dbReference type="Google" id="ProtNLM"/>
    </source>
</evidence>
<evidence type="ECO:0000313" key="4">
    <source>
        <dbReference type="Proteomes" id="UP000308632"/>
    </source>
</evidence>
<feature type="compositionally biased region" description="Low complexity" evidence="1">
    <location>
        <begin position="95"/>
        <end position="110"/>
    </location>
</feature>
<evidence type="ECO:0000256" key="1">
    <source>
        <dbReference type="SAM" id="MobiDB-lite"/>
    </source>
</evidence>
<reference evidence="3 4" key="1">
    <citation type="submission" date="2019-04" db="EMBL/GenBank/DDBJ databases">
        <title>Streptomyces lasaliensis sp.nov., an Actinomycete isolated from soil which produces the polyether antibiotic lasalocid.</title>
        <authorList>
            <person name="Erwin G."/>
            <person name="Haber C."/>
        </authorList>
    </citation>
    <scope>NUCLEOTIDE SEQUENCE [LARGE SCALE GENOMIC DNA]</scope>
    <source>
        <strain evidence="3 4">DSM 40089</strain>
    </source>
</reference>
<proteinExistence type="predicted"/>
<keyword evidence="2" id="KW-1133">Transmembrane helix</keyword>
<feature type="transmembrane region" description="Helical" evidence="2">
    <location>
        <begin position="59"/>
        <end position="77"/>
    </location>
</feature>
<dbReference type="EMBL" id="SZPR01000017">
    <property type="protein sequence ID" value="TKT07970.1"/>
    <property type="molecule type" value="Genomic_DNA"/>
</dbReference>
<gene>
    <name evidence="3" type="ORF">E4U92_21140</name>
</gene>
<keyword evidence="2" id="KW-0472">Membrane</keyword>
<sequence length="490" mass="50379">MRVAHAVLGGAAGFVWLVLPGMTPPADAPVAVVSPSPADSPASVAAGTDGDETSGADLVLPVAVVGAAGVLAGYGYVRRRRRARRRTAPGGGRTGAPRTADGEAAAAPGPEDGEGDGDGGPGLADAENRLLAAREELAFAQARSGPGTAAPPARAVRDAEAELASAFAMRQRYDEGVPQGAAERRHVLAGITGRCEEVIRTLDAASPGWSGQADELPRELEVAETRFRELTVRTPAVEATLSALHARYAPTALDTVTGYPELAKDRLVLATTELNSARQASDTGRPAEAAAHLRAAEGAIARAGVFLAEVERLARDLAAADRLVPAALTGAEAALAPHRVPAAPGGASHAAPLLHADTELAAVRAELASGRPHDPLELLRRAVRATEPLSAGDSGVLATAAHLTAADSVAGAEAFVTTHRESVRLTARARLAEARRLFAPGNAVTQADRVRADDLAREARASAEQDVRLRGHEGAQQRSGDQMACIPRTL</sequence>
<keyword evidence="2" id="KW-0812">Transmembrane</keyword>
<feature type="compositionally biased region" description="Basic and acidic residues" evidence="1">
    <location>
        <begin position="462"/>
        <end position="475"/>
    </location>
</feature>
<feature type="region of interest" description="Disordered" evidence="1">
    <location>
        <begin position="82"/>
        <end position="125"/>
    </location>
</feature>
<dbReference type="AlphaFoldDB" id="A0A4U5X011"/>
<dbReference type="Proteomes" id="UP000308632">
    <property type="component" value="Unassembled WGS sequence"/>
</dbReference>
<evidence type="ECO:0000313" key="3">
    <source>
        <dbReference type="EMBL" id="TKT07970.1"/>
    </source>
</evidence>
<feature type="compositionally biased region" description="Low complexity" evidence="1">
    <location>
        <begin position="30"/>
        <end position="46"/>
    </location>
</feature>
<accession>A0A4U5X011</accession>